<evidence type="ECO:0000313" key="3">
    <source>
        <dbReference type="Proteomes" id="UP000325713"/>
    </source>
</evidence>
<feature type="domain" description="Bacterial Pleckstrin homology" evidence="1">
    <location>
        <begin position="8"/>
        <end position="136"/>
    </location>
</feature>
<dbReference type="SUPFAM" id="SSF50729">
    <property type="entry name" value="PH domain-like"/>
    <property type="match status" value="1"/>
</dbReference>
<name>A0A5J6PWI8_9NEIS</name>
<dbReference type="Proteomes" id="UP000325713">
    <property type="component" value="Chromosome"/>
</dbReference>
<dbReference type="AlphaFoldDB" id="A0A5J6PWI8"/>
<keyword evidence="3" id="KW-1185">Reference proteome</keyword>
<dbReference type="Gene3D" id="2.30.29.50">
    <property type="entry name" value="Bacterial Pleckstrin homology domain"/>
    <property type="match status" value="1"/>
</dbReference>
<dbReference type="OrthoDB" id="3199551at2"/>
<dbReference type="KEGG" id="nzl:D0T92_00735"/>
<dbReference type="RefSeq" id="WP_151049281.1">
    <property type="nucleotide sequence ID" value="NZ_CP031700.1"/>
</dbReference>
<gene>
    <name evidence="2" type="ORF">D0T92_00735</name>
</gene>
<dbReference type="InterPro" id="IPR037063">
    <property type="entry name" value="PHb_sf"/>
</dbReference>
<sequence length="148" mass="16912">MAFGLGKLVQGMLGNMSEISLEELEQQFGRYLFEGEKISIGYKLIRDLIVFTDQRILFIDKQGATGKKQSFKSIYLMNIVDVEMETAGMGLDDSELTITCLQSVYRKAYNEQLTSYTFEFPKSTDIVPLYTMLGTLVLQNRQDINNQH</sequence>
<dbReference type="EMBL" id="CP031700">
    <property type="protein sequence ID" value="QEY25212.1"/>
    <property type="molecule type" value="Genomic_DNA"/>
</dbReference>
<protein>
    <submittedName>
        <fullName evidence="2">PH domain-containing protein</fullName>
    </submittedName>
</protein>
<organism evidence="2 3">
    <name type="scientific">Neisseria zalophi</name>
    <dbReference type="NCBI Taxonomy" id="640030"/>
    <lineage>
        <taxon>Bacteria</taxon>
        <taxon>Pseudomonadati</taxon>
        <taxon>Pseudomonadota</taxon>
        <taxon>Betaproteobacteria</taxon>
        <taxon>Neisseriales</taxon>
        <taxon>Neisseriaceae</taxon>
        <taxon>Neisseria</taxon>
    </lineage>
</organism>
<dbReference type="Pfam" id="PF08000">
    <property type="entry name" value="bPH_1"/>
    <property type="match status" value="1"/>
</dbReference>
<reference evidence="2 3" key="1">
    <citation type="submission" date="2018-08" db="EMBL/GenBank/DDBJ databases">
        <title>Neisseria zalophi ATCC BAA-2455 complete genome.</title>
        <authorList>
            <person name="Veseli I.A."/>
            <person name="Buttler R."/>
            <person name="Mascarenhas dos Santos A.C."/>
            <person name="Pombert J.-F."/>
        </authorList>
    </citation>
    <scope>NUCLEOTIDE SEQUENCE [LARGE SCALE GENOMIC DNA]</scope>
    <source>
        <strain evidence="2 3">ATCC BAA-2455</strain>
    </source>
</reference>
<evidence type="ECO:0000313" key="2">
    <source>
        <dbReference type="EMBL" id="QEY25212.1"/>
    </source>
</evidence>
<evidence type="ECO:0000259" key="1">
    <source>
        <dbReference type="Pfam" id="PF08000"/>
    </source>
</evidence>
<accession>A0A5J6PWI8</accession>
<dbReference type="InterPro" id="IPR012544">
    <property type="entry name" value="PHb"/>
</dbReference>
<proteinExistence type="predicted"/>